<name>R4WKI7_RIPPE</name>
<evidence type="ECO:0000256" key="1">
    <source>
        <dbReference type="SAM" id="Phobius"/>
    </source>
</evidence>
<sequence length="63" mass="7156">MAEISTNFISWVCMEYIFVADKINTVIFQFLCVPVLILKVLGLILNFKIHSSVNYQSLVTCSP</sequence>
<keyword evidence="1" id="KW-1133">Transmembrane helix</keyword>
<protein>
    <submittedName>
        <fullName evidence="2">Unkown protein</fullName>
    </submittedName>
</protein>
<keyword evidence="1" id="KW-0812">Transmembrane</keyword>
<organism evidence="2">
    <name type="scientific">Riptortus pedestris</name>
    <name type="common">Bean bug</name>
    <dbReference type="NCBI Taxonomy" id="329032"/>
    <lineage>
        <taxon>Eukaryota</taxon>
        <taxon>Metazoa</taxon>
        <taxon>Ecdysozoa</taxon>
        <taxon>Arthropoda</taxon>
        <taxon>Hexapoda</taxon>
        <taxon>Insecta</taxon>
        <taxon>Pterygota</taxon>
        <taxon>Neoptera</taxon>
        <taxon>Paraneoptera</taxon>
        <taxon>Hemiptera</taxon>
        <taxon>Heteroptera</taxon>
        <taxon>Panheteroptera</taxon>
        <taxon>Pentatomomorpha</taxon>
        <taxon>Coreoidea</taxon>
        <taxon>Alydidae</taxon>
        <taxon>Riptortus</taxon>
    </lineage>
</organism>
<keyword evidence="1" id="KW-0472">Membrane</keyword>
<dbReference type="EMBL" id="AK418110">
    <property type="protein sequence ID" value="BAN21325.1"/>
    <property type="molecule type" value="mRNA"/>
</dbReference>
<accession>R4WKI7</accession>
<reference evidence="2" key="1">
    <citation type="journal article" date="2013" name="PLoS ONE">
        <title>Gene expression in gut symbiotic organ of stinkbug affected by extracellular bacterial symbiont.</title>
        <authorList>
            <person name="Futahashi R."/>
            <person name="Tanaka K."/>
            <person name="Tanahashi M."/>
            <person name="Nikoh N."/>
            <person name="Kikuchi Y."/>
            <person name="Lee B.L."/>
            <person name="Fukatsu T."/>
        </authorList>
    </citation>
    <scope>NUCLEOTIDE SEQUENCE</scope>
    <source>
        <tissue evidence="2">Midgut</tissue>
    </source>
</reference>
<dbReference type="AlphaFoldDB" id="R4WKI7"/>
<proteinExistence type="evidence at transcript level"/>
<evidence type="ECO:0000313" key="2">
    <source>
        <dbReference type="EMBL" id="BAN21325.1"/>
    </source>
</evidence>
<feature type="transmembrane region" description="Helical" evidence="1">
    <location>
        <begin position="26"/>
        <end position="47"/>
    </location>
</feature>